<dbReference type="Proteomes" id="UP000885822">
    <property type="component" value="Unassembled WGS sequence"/>
</dbReference>
<name>A0A831K325_9GAMM</name>
<dbReference type="AlphaFoldDB" id="A0A831K325"/>
<proteinExistence type="predicted"/>
<comment type="caution">
    <text evidence="1">The sequence shown here is derived from an EMBL/GenBank/DDBJ whole genome shotgun (WGS) entry which is preliminary data.</text>
</comment>
<organism evidence="1">
    <name type="scientific">Thiolapillus brandeum</name>
    <dbReference type="NCBI Taxonomy" id="1076588"/>
    <lineage>
        <taxon>Bacteria</taxon>
        <taxon>Pseudomonadati</taxon>
        <taxon>Pseudomonadota</taxon>
        <taxon>Gammaproteobacteria</taxon>
        <taxon>Chromatiales</taxon>
        <taxon>Sedimenticolaceae</taxon>
        <taxon>Thiolapillus</taxon>
    </lineage>
</organism>
<protein>
    <submittedName>
        <fullName evidence="1">Uncharacterized protein</fullName>
    </submittedName>
</protein>
<reference evidence="1" key="1">
    <citation type="journal article" date="2020" name="mSystems">
        <title>Genome- and Community-Level Interaction Insights into Carbon Utilization and Element Cycling Functions of Hydrothermarchaeota in Hydrothermal Sediment.</title>
        <authorList>
            <person name="Zhou Z."/>
            <person name="Liu Y."/>
            <person name="Xu W."/>
            <person name="Pan J."/>
            <person name="Luo Z.H."/>
            <person name="Li M."/>
        </authorList>
    </citation>
    <scope>NUCLEOTIDE SEQUENCE [LARGE SCALE GENOMIC DNA]</scope>
    <source>
        <strain evidence="1">HyVt-26</strain>
    </source>
</reference>
<evidence type="ECO:0000313" key="1">
    <source>
        <dbReference type="EMBL" id="HDK37772.1"/>
    </source>
</evidence>
<dbReference type="EMBL" id="DRCV01000090">
    <property type="protein sequence ID" value="HDK37772.1"/>
    <property type="molecule type" value="Genomic_DNA"/>
</dbReference>
<sequence>MITLLQFILFGFMKKSPGAIFHGNPEGVRRMDAPNNDLPSHFYRSSLIHSDSYGSAGDQPTCLGKFSINPESFMKHVG</sequence>
<accession>A0A831K325</accession>
<gene>
    <name evidence="1" type="ORF">ENG92_01990</name>
</gene>